<protein>
    <submittedName>
        <fullName evidence="3">Uncharacterized protein</fullName>
    </submittedName>
</protein>
<keyword evidence="4" id="KW-1185">Reference proteome</keyword>
<dbReference type="AlphaFoldDB" id="A0A2H2ZLC4"/>
<proteinExistence type="predicted"/>
<name>A0A2H2ZLC4_TRIPA</name>
<gene>
    <name evidence="3" type="ORF">A9Z42_0061650</name>
</gene>
<evidence type="ECO:0000313" key="3">
    <source>
        <dbReference type="EMBL" id="OTA05482.1"/>
    </source>
</evidence>
<feature type="transmembrane region" description="Helical" evidence="2">
    <location>
        <begin position="93"/>
        <end position="113"/>
    </location>
</feature>
<evidence type="ECO:0000256" key="2">
    <source>
        <dbReference type="SAM" id="Phobius"/>
    </source>
</evidence>
<evidence type="ECO:0000313" key="4">
    <source>
        <dbReference type="Proteomes" id="UP000219286"/>
    </source>
</evidence>
<keyword evidence="2" id="KW-0812">Transmembrane</keyword>
<keyword evidence="2" id="KW-1133">Transmembrane helix</keyword>
<dbReference type="InterPro" id="IPR035213">
    <property type="entry name" value="DUF5321"/>
</dbReference>
<accession>A0A2H2ZLC4</accession>
<feature type="compositionally biased region" description="Low complexity" evidence="1">
    <location>
        <begin position="188"/>
        <end position="209"/>
    </location>
</feature>
<sequence length="221" mass="24828">MATQRLLLNAGRQSVAAIAANRIAANRIAANRIAANSFAVSSFAHARLGLRFSSTAPYTVVEGSFWKSLIPKPLRKANRNKLKTKAKKDWNPATYFIVMFLFIGSMSIQMIALRNQTERYMRQSSLRLAQLREVVQRIQNGEEVDVEKALGTGDPQKETEWEEMLQAIERDEASQNLEKQRRQKQTETQAKTTSQPQSAQQPPSEAPAPVKTKTASFGNFF</sequence>
<keyword evidence="2" id="KW-0472">Membrane</keyword>
<feature type="region of interest" description="Disordered" evidence="1">
    <location>
        <begin position="167"/>
        <end position="221"/>
    </location>
</feature>
<comment type="caution">
    <text evidence="3">The sequence shown here is derived from an EMBL/GenBank/DDBJ whole genome shotgun (WGS) entry which is preliminary data.</text>
</comment>
<reference evidence="3 4" key="1">
    <citation type="journal article" date="2015" name="Genome Announc.">
        <title>Genome sequence and annotation of Trichoderma parareesei, the ancestor of the cellulase producer Trichoderma reesei.</title>
        <authorList>
            <person name="Yang D."/>
            <person name="Pomraning K."/>
            <person name="Kopchinskiy A."/>
            <person name="Karimi Aghcheh R."/>
            <person name="Atanasova L."/>
            <person name="Chenthamara K."/>
            <person name="Baker S.E."/>
            <person name="Zhang R."/>
            <person name="Shen Q."/>
            <person name="Freitag M."/>
            <person name="Kubicek C.P."/>
            <person name="Druzhinina I.S."/>
        </authorList>
    </citation>
    <scope>NUCLEOTIDE SEQUENCE [LARGE SCALE GENOMIC DNA]</scope>
    <source>
        <strain evidence="3 4">CBS 125925</strain>
    </source>
</reference>
<organism evidence="3 4">
    <name type="scientific">Trichoderma parareesei</name>
    <name type="common">Filamentous fungus</name>
    <dbReference type="NCBI Taxonomy" id="858221"/>
    <lineage>
        <taxon>Eukaryota</taxon>
        <taxon>Fungi</taxon>
        <taxon>Dikarya</taxon>
        <taxon>Ascomycota</taxon>
        <taxon>Pezizomycotina</taxon>
        <taxon>Sordariomycetes</taxon>
        <taxon>Hypocreomycetidae</taxon>
        <taxon>Hypocreales</taxon>
        <taxon>Hypocreaceae</taxon>
        <taxon>Trichoderma</taxon>
    </lineage>
</organism>
<dbReference type="EMBL" id="LFMI01000606">
    <property type="protein sequence ID" value="OTA05482.1"/>
    <property type="molecule type" value="Genomic_DNA"/>
</dbReference>
<dbReference type="Proteomes" id="UP000219286">
    <property type="component" value="Unassembled WGS sequence"/>
</dbReference>
<evidence type="ECO:0000256" key="1">
    <source>
        <dbReference type="SAM" id="MobiDB-lite"/>
    </source>
</evidence>
<dbReference type="Pfam" id="PF17254">
    <property type="entry name" value="DUF5321"/>
    <property type="match status" value="1"/>
</dbReference>
<dbReference type="OrthoDB" id="2253354at2759"/>